<evidence type="ECO:0000313" key="12">
    <source>
        <dbReference type="RefSeq" id="XP_006813703.1"/>
    </source>
</evidence>
<comment type="subcellular location">
    <subcellularLocation>
        <location evidence="1 10">Golgi apparatus membrane</location>
        <topology evidence="1 10">Single-pass type II membrane protein</topology>
    </subcellularLocation>
</comment>
<dbReference type="Gene3D" id="3.90.550.50">
    <property type="match status" value="1"/>
</dbReference>
<keyword evidence="3 10" id="KW-0328">Glycosyltransferase</keyword>
<evidence type="ECO:0000256" key="10">
    <source>
        <dbReference type="RuleBase" id="RU363063"/>
    </source>
</evidence>
<dbReference type="InterPro" id="IPR002659">
    <property type="entry name" value="Glyco_trans_31"/>
</dbReference>
<evidence type="ECO:0000256" key="6">
    <source>
        <dbReference type="ARBA" id="ARBA00022968"/>
    </source>
</evidence>
<evidence type="ECO:0000256" key="8">
    <source>
        <dbReference type="ARBA" id="ARBA00023034"/>
    </source>
</evidence>
<protein>
    <recommendedName>
        <fullName evidence="10">Hexosyltransferase</fullName>
        <ecNumber evidence="10">2.4.1.-</ecNumber>
    </recommendedName>
</protein>
<comment type="similarity">
    <text evidence="2 10">Belongs to the glycosyltransferase 31 family.</text>
</comment>
<dbReference type="PANTHER" id="PTHR11214">
    <property type="entry name" value="BETA-1,3-N-ACETYLGLUCOSAMINYLTRANSFERASE"/>
    <property type="match status" value="1"/>
</dbReference>
<proteinExistence type="inferred from homology"/>
<dbReference type="EC" id="2.4.1.-" evidence="10"/>
<evidence type="ECO:0000256" key="1">
    <source>
        <dbReference type="ARBA" id="ARBA00004323"/>
    </source>
</evidence>
<name>A0ABM0M112_SACKO</name>
<dbReference type="GeneID" id="102802255"/>
<evidence type="ECO:0000256" key="7">
    <source>
        <dbReference type="ARBA" id="ARBA00022989"/>
    </source>
</evidence>
<keyword evidence="11" id="KW-1185">Reference proteome</keyword>
<accession>A0ABM0M112</accession>
<dbReference type="Proteomes" id="UP000694865">
    <property type="component" value="Unplaced"/>
</dbReference>
<evidence type="ECO:0000256" key="9">
    <source>
        <dbReference type="ARBA" id="ARBA00023136"/>
    </source>
</evidence>
<evidence type="ECO:0000256" key="5">
    <source>
        <dbReference type="ARBA" id="ARBA00022692"/>
    </source>
</evidence>
<evidence type="ECO:0000313" key="11">
    <source>
        <dbReference type="Proteomes" id="UP000694865"/>
    </source>
</evidence>
<keyword evidence="5" id="KW-0812">Transmembrane</keyword>
<keyword evidence="7" id="KW-1133">Transmembrane helix</keyword>
<keyword evidence="6" id="KW-0735">Signal-anchor</keyword>
<dbReference type="PANTHER" id="PTHR11214:SF314">
    <property type="entry name" value="HEXOSYLTRANSFERASE"/>
    <property type="match status" value="1"/>
</dbReference>
<sequence>MKKEHELFSDIVVVDIVDFYNDLTLKTMVMLKWAVTYCLHVKYVMKVEDDVFINFDNLIGLLSNVKRNNYIVGHVYKNAKPIRDDQNKWCTSKDYWALNIFPAYISGVAYVMSVNVAKSI</sequence>
<dbReference type="RefSeq" id="XP_006813703.1">
    <property type="nucleotide sequence ID" value="XM_006813640.1"/>
</dbReference>
<organism evidence="11 12">
    <name type="scientific">Saccoglossus kowalevskii</name>
    <name type="common">Acorn worm</name>
    <dbReference type="NCBI Taxonomy" id="10224"/>
    <lineage>
        <taxon>Eukaryota</taxon>
        <taxon>Metazoa</taxon>
        <taxon>Hemichordata</taxon>
        <taxon>Enteropneusta</taxon>
        <taxon>Harrimaniidae</taxon>
        <taxon>Saccoglossus</taxon>
    </lineage>
</organism>
<dbReference type="Pfam" id="PF01762">
    <property type="entry name" value="Galactosyl_T"/>
    <property type="match status" value="1"/>
</dbReference>
<keyword evidence="4" id="KW-0808">Transferase</keyword>
<reference evidence="12" key="1">
    <citation type="submission" date="2025-08" db="UniProtKB">
        <authorList>
            <consortium name="RefSeq"/>
        </authorList>
    </citation>
    <scope>IDENTIFICATION</scope>
    <source>
        <tissue evidence="12">Testes</tissue>
    </source>
</reference>
<evidence type="ECO:0000256" key="4">
    <source>
        <dbReference type="ARBA" id="ARBA00022679"/>
    </source>
</evidence>
<keyword evidence="8 10" id="KW-0333">Golgi apparatus</keyword>
<evidence type="ECO:0000256" key="3">
    <source>
        <dbReference type="ARBA" id="ARBA00022676"/>
    </source>
</evidence>
<keyword evidence="9" id="KW-0472">Membrane</keyword>
<evidence type="ECO:0000256" key="2">
    <source>
        <dbReference type="ARBA" id="ARBA00008661"/>
    </source>
</evidence>
<gene>
    <name evidence="12" type="primary">LOC102802255</name>
</gene>